<proteinExistence type="predicted"/>
<evidence type="ECO:0000313" key="1">
    <source>
        <dbReference type="EMBL" id="TFK63032.1"/>
    </source>
</evidence>
<organism evidence="1 2">
    <name type="scientific">Pluteus cervinus</name>
    <dbReference type="NCBI Taxonomy" id="181527"/>
    <lineage>
        <taxon>Eukaryota</taxon>
        <taxon>Fungi</taxon>
        <taxon>Dikarya</taxon>
        <taxon>Basidiomycota</taxon>
        <taxon>Agaricomycotina</taxon>
        <taxon>Agaricomycetes</taxon>
        <taxon>Agaricomycetidae</taxon>
        <taxon>Agaricales</taxon>
        <taxon>Pluteineae</taxon>
        <taxon>Pluteaceae</taxon>
        <taxon>Pluteus</taxon>
    </lineage>
</organism>
<keyword evidence="2" id="KW-1185">Reference proteome</keyword>
<accession>A0ACD3ABD5</accession>
<dbReference type="EMBL" id="ML208544">
    <property type="protein sequence ID" value="TFK63032.1"/>
    <property type="molecule type" value="Genomic_DNA"/>
</dbReference>
<sequence>MIAVDIGTTYGALLIGGLFSAALCGILFVQIVLYFKLYISDSWGYKALVLTVWLLDALHSGFVWASIWNYLIAFFGVSSHIAEIPSTLPVTIVLTAILTFFVHCFFAHRIFRLSRSNWYITIPILVLAFCRLCSASVTGAEMLRLHTYQAFKAQFRWVFSLGLALSSAADVTITISLCMLLRSSRTRSLSLNHIIDSLILYTFETGTLTAAATIASMICWLTMNDNLVFMGLHFVIGKLYANSLLATLNSRHELRRAHTVVSRDAIGAGCRSPSSDKARLSPQNLRNGICGLQAGDLMSVDLERSLEEGSAMIGV</sequence>
<protein>
    <submittedName>
        <fullName evidence="1">Uncharacterized protein</fullName>
    </submittedName>
</protein>
<name>A0ACD3ABD5_9AGAR</name>
<evidence type="ECO:0000313" key="2">
    <source>
        <dbReference type="Proteomes" id="UP000308600"/>
    </source>
</evidence>
<gene>
    <name evidence="1" type="ORF">BDN72DRAFT_340399</name>
</gene>
<reference evidence="1 2" key="1">
    <citation type="journal article" date="2019" name="Nat. Ecol. Evol.">
        <title>Megaphylogeny resolves global patterns of mushroom evolution.</title>
        <authorList>
            <person name="Varga T."/>
            <person name="Krizsan K."/>
            <person name="Foldi C."/>
            <person name="Dima B."/>
            <person name="Sanchez-Garcia M."/>
            <person name="Sanchez-Ramirez S."/>
            <person name="Szollosi G.J."/>
            <person name="Szarkandi J.G."/>
            <person name="Papp V."/>
            <person name="Albert L."/>
            <person name="Andreopoulos W."/>
            <person name="Angelini C."/>
            <person name="Antonin V."/>
            <person name="Barry K.W."/>
            <person name="Bougher N.L."/>
            <person name="Buchanan P."/>
            <person name="Buyck B."/>
            <person name="Bense V."/>
            <person name="Catcheside P."/>
            <person name="Chovatia M."/>
            <person name="Cooper J."/>
            <person name="Damon W."/>
            <person name="Desjardin D."/>
            <person name="Finy P."/>
            <person name="Geml J."/>
            <person name="Haridas S."/>
            <person name="Hughes K."/>
            <person name="Justo A."/>
            <person name="Karasinski D."/>
            <person name="Kautmanova I."/>
            <person name="Kiss B."/>
            <person name="Kocsube S."/>
            <person name="Kotiranta H."/>
            <person name="LaButti K.M."/>
            <person name="Lechner B.E."/>
            <person name="Liimatainen K."/>
            <person name="Lipzen A."/>
            <person name="Lukacs Z."/>
            <person name="Mihaltcheva S."/>
            <person name="Morgado L.N."/>
            <person name="Niskanen T."/>
            <person name="Noordeloos M.E."/>
            <person name="Ohm R.A."/>
            <person name="Ortiz-Santana B."/>
            <person name="Ovrebo C."/>
            <person name="Racz N."/>
            <person name="Riley R."/>
            <person name="Savchenko A."/>
            <person name="Shiryaev A."/>
            <person name="Soop K."/>
            <person name="Spirin V."/>
            <person name="Szebenyi C."/>
            <person name="Tomsovsky M."/>
            <person name="Tulloss R.E."/>
            <person name="Uehling J."/>
            <person name="Grigoriev I.V."/>
            <person name="Vagvolgyi C."/>
            <person name="Papp T."/>
            <person name="Martin F.M."/>
            <person name="Miettinen O."/>
            <person name="Hibbett D.S."/>
            <person name="Nagy L.G."/>
        </authorList>
    </citation>
    <scope>NUCLEOTIDE SEQUENCE [LARGE SCALE GENOMIC DNA]</scope>
    <source>
        <strain evidence="1 2">NL-1719</strain>
    </source>
</reference>
<dbReference type="Proteomes" id="UP000308600">
    <property type="component" value="Unassembled WGS sequence"/>
</dbReference>